<dbReference type="GO" id="GO:0045454">
    <property type="term" value="P:cell redox homeostasis"/>
    <property type="evidence" value="ECO:0007669"/>
    <property type="project" value="TreeGrafter"/>
</dbReference>
<evidence type="ECO:0000256" key="2">
    <source>
        <dbReference type="ARBA" id="ARBA00022559"/>
    </source>
</evidence>
<dbReference type="InterPro" id="IPR013740">
    <property type="entry name" value="Redoxin"/>
</dbReference>
<sequence>MVIKVGDSIPSGVLTHVPYTPELDDHSVCGKPISFDPAEAWKGKKVILVSVPGAFTPGCHMTHLPPYIEKFEHLKEEHKVDEIAIVAGNDAFVMSAWGRVTGGARKGVLFLSDNNAEYASKMGLNLDGRGMARTKRFAIVINDNKVVYVGIDETGVDQSGVEAVMASTRLHVA</sequence>
<dbReference type="Pfam" id="PF08534">
    <property type="entry name" value="Redoxin"/>
    <property type="match status" value="1"/>
</dbReference>
<comment type="caution">
    <text evidence="9">The sequence shown here is derived from an EMBL/GenBank/DDBJ whole genome shotgun (WGS) entry which is preliminary data.</text>
</comment>
<dbReference type="GO" id="GO:0034599">
    <property type="term" value="P:cellular response to oxidative stress"/>
    <property type="evidence" value="ECO:0007669"/>
    <property type="project" value="InterPro"/>
</dbReference>
<keyword evidence="2 7" id="KW-0575">Peroxidase</keyword>
<dbReference type="InterPro" id="IPR036249">
    <property type="entry name" value="Thioredoxin-like_sf"/>
</dbReference>
<dbReference type="Proteomes" id="UP001050691">
    <property type="component" value="Unassembled WGS sequence"/>
</dbReference>
<dbReference type="PANTHER" id="PTHR10430">
    <property type="entry name" value="PEROXIREDOXIN"/>
    <property type="match status" value="1"/>
</dbReference>
<evidence type="ECO:0000256" key="3">
    <source>
        <dbReference type="ARBA" id="ARBA00022862"/>
    </source>
</evidence>
<gene>
    <name evidence="9" type="ORF">Clacol_007302</name>
</gene>
<evidence type="ECO:0000256" key="1">
    <source>
        <dbReference type="ARBA" id="ARBA00010505"/>
    </source>
</evidence>
<reference evidence="9" key="1">
    <citation type="submission" date="2021-10" db="EMBL/GenBank/DDBJ databases">
        <title>De novo Genome Assembly of Clathrus columnatus (Basidiomycota, Fungi) Using Illumina and Nanopore Sequence Data.</title>
        <authorList>
            <person name="Ogiso-Tanaka E."/>
            <person name="Itagaki H."/>
            <person name="Hosoya T."/>
            <person name="Hosaka K."/>
        </authorList>
    </citation>
    <scope>NUCLEOTIDE SEQUENCE</scope>
    <source>
        <strain evidence="9">MO-923</strain>
    </source>
</reference>
<dbReference type="PROSITE" id="PS51352">
    <property type="entry name" value="THIOREDOXIN_2"/>
    <property type="match status" value="1"/>
</dbReference>
<keyword evidence="4 7" id="KW-0560">Oxidoreductase</keyword>
<comment type="function">
    <text evidence="7">Thiol-specific peroxidase that catalyzes the reduction of hydrogen peroxide and organic hydroperoxides to water and alcohols, respectively. Plays a role in cell protection against oxidative stress by detoxifying peroxides.</text>
</comment>
<evidence type="ECO:0000256" key="4">
    <source>
        <dbReference type="ARBA" id="ARBA00023002"/>
    </source>
</evidence>
<protein>
    <recommendedName>
        <fullName evidence="8">Thioredoxin domain-containing protein</fullName>
    </recommendedName>
</protein>
<dbReference type="AlphaFoldDB" id="A0AAV5AHS4"/>
<accession>A0AAV5AHS4</accession>
<dbReference type="InterPro" id="IPR037944">
    <property type="entry name" value="PRX5-like"/>
</dbReference>
<evidence type="ECO:0000256" key="6">
    <source>
        <dbReference type="PIRSR" id="PIRSR637944-1"/>
    </source>
</evidence>
<keyword evidence="10" id="KW-1185">Reference proteome</keyword>
<dbReference type="GO" id="GO:0005739">
    <property type="term" value="C:mitochondrion"/>
    <property type="evidence" value="ECO:0007669"/>
    <property type="project" value="TreeGrafter"/>
</dbReference>
<dbReference type="CDD" id="cd03013">
    <property type="entry name" value="PRX5_like"/>
    <property type="match status" value="1"/>
</dbReference>
<dbReference type="GO" id="GO:0005777">
    <property type="term" value="C:peroxisome"/>
    <property type="evidence" value="ECO:0007669"/>
    <property type="project" value="TreeGrafter"/>
</dbReference>
<feature type="domain" description="Thioredoxin" evidence="8">
    <location>
        <begin position="3"/>
        <end position="173"/>
    </location>
</feature>
<keyword evidence="5 7" id="KW-0676">Redox-active center</keyword>
<evidence type="ECO:0000313" key="10">
    <source>
        <dbReference type="Proteomes" id="UP001050691"/>
    </source>
</evidence>
<evidence type="ECO:0000259" key="8">
    <source>
        <dbReference type="PROSITE" id="PS51352"/>
    </source>
</evidence>
<dbReference type="GO" id="GO:0042744">
    <property type="term" value="P:hydrogen peroxide catabolic process"/>
    <property type="evidence" value="ECO:0007669"/>
    <property type="project" value="TreeGrafter"/>
</dbReference>
<dbReference type="GO" id="GO:0008379">
    <property type="term" value="F:thioredoxin peroxidase activity"/>
    <property type="evidence" value="ECO:0007669"/>
    <property type="project" value="InterPro"/>
</dbReference>
<comment type="similarity">
    <text evidence="1 7">Belongs to the peroxiredoxin family. Prx5 subfamily.</text>
</comment>
<evidence type="ECO:0000256" key="7">
    <source>
        <dbReference type="RuleBase" id="RU366011"/>
    </source>
</evidence>
<organism evidence="9 10">
    <name type="scientific">Clathrus columnatus</name>
    <dbReference type="NCBI Taxonomy" id="1419009"/>
    <lineage>
        <taxon>Eukaryota</taxon>
        <taxon>Fungi</taxon>
        <taxon>Dikarya</taxon>
        <taxon>Basidiomycota</taxon>
        <taxon>Agaricomycotina</taxon>
        <taxon>Agaricomycetes</taxon>
        <taxon>Phallomycetidae</taxon>
        <taxon>Phallales</taxon>
        <taxon>Clathraceae</taxon>
        <taxon>Clathrus</taxon>
    </lineage>
</organism>
<evidence type="ECO:0000313" key="9">
    <source>
        <dbReference type="EMBL" id="GJJ13053.1"/>
    </source>
</evidence>
<dbReference type="SUPFAM" id="SSF52833">
    <property type="entry name" value="Thioredoxin-like"/>
    <property type="match status" value="1"/>
</dbReference>
<name>A0AAV5AHS4_9AGAM</name>
<feature type="active site" description="Cysteine sulfenic acid (-SOH) intermediate" evidence="6">
    <location>
        <position position="59"/>
    </location>
</feature>
<dbReference type="InterPro" id="IPR013766">
    <property type="entry name" value="Thioredoxin_domain"/>
</dbReference>
<evidence type="ECO:0000256" key="5">
    <source>
        <dbReference type="ARBA" id="ARBA00023284"/>
    </source>
</evidence>
<keyword evidence="3 7" id="KW-0049">Antioxidant</keyword>
<dbReference type="EMBL" id="BPWL01000008">
    <property type="protein sequence ID" value="GJJ13053.1"/>
    <property type="molecule type" value="Genomic_DNA"/>
</dbReference>
<proteinExistence type="inferred from homology"/>
<dbReference type="PANTHER" id="PTHR10430:SF16">
    <property type="entry name" value="PEROXIREDOXIN-5, MITOCHONDRIAL"/>
    <property type="match status" value="1"/>
</dbReference>
<dbReference type="Gene3D" id="3.40.30.10">
    <property type="entry name" value="Glutaredoxin"/>
    <property type="match status" value="1"/>
</dbReference>